<feature type="compositionally biased region" description="Basic residues" evidence="1">
    <location>
        <begin position="58"/>
        <end position="78"/>
    </location>
</feature>
<organism evidence="2 3">
    <name type="scientific">Talaromyces rugulosus</name>
    <name type="common">Penicillium rugulosum</name>
    <dbReference type="NCBI Taxonomy" id="121627"/>
    <lineage>
        <taxon>Eukaryota</taxon>
        <taxon>Fungi</taxon>
        <taxon>Dikarya</taxon>
        <taxon>Ascomycota</taxon>
        <taxon>Pezizomycotina</taxon>
        <taxon>Eurotiomycetes</taxon>
        <taxon>Eurotiomycetidae</taxon>
        <taxon>Eurotiales</taxon>
        <taxon>Trichocomaceae</taxon>
        <taxon>Talaromyces</taxon>
        <taxon>Talaromyces sect. Islandici</taxon>
    </lineage>
</organism>
<dbReference type="Proteomes" id="UP000509510">
    <property type="component" value="Chromosome I"/>
</dbReference>
<evidence type="ECO:0008006" key="4">
    <source>
        <dbReference type="Google" id="ProtNLM"/>
    </source>
</evidence>
<gene>
    <name evidence="2" type="ORF">TRUGW13939_01276</name>
</gene>
<sequence length="230" mass="26422">MDSPATRAFPEDKNPFRNRMSSLGSSLERHRSNSLPASSIEQSRNEIRDTLRQQQNVQRRKTQAHRHGGGGSSRYRKNRVNPDIIDQLDNASILQYHHEGPYDAVYPERNVYSQRSPLEAVKDSNEEALRATPMYKIMDSVYRHRPLDGVAFYPPGMTDPEGQTYSYAEGDNMMSKTHGLFPKPFGEKFTDEDFKNDPFYQQDNQHAPRRMGSLRKALSTLKGRSRKNTA</sequence>
<dbReference type="OrthoDB" id="5389892at2759"/>
<dbReference type="KEGG" id="trg:TRUGW13939_01276"/>
<dbReference type="EMBL" id="CP055898">
    <property type="protein sequence ID" value="QKX54192.1"/>
    <property type="molecule type" value="Genomic_DNA"/>
</dbReference>
<feature type="region of interest" description="Disordered" evidence="1">
    <location>
        <begin position="1"/>
        <end position="78"/>
    </location>
</feature>
<evidence type="ECO:0000313" key="3">
    <source>
        <dbReference type="Proteomes" id="UP000509510"/>
    </source>
</evidence>
<name>A0A7H8QKE1_TALRU</name>
<dbReference type="GeneID" id="55988789"/>
<dbReference type="RefSeq" id="XP_035340371.1">
    <property type="nucleotide sequence ID" value="XM_035484478.1"/>
</dbReference>
<dbReference type="PANTHER" id="PTHR28307">
    <property type="entry name" value="PROTEIN PAL1"/>
    <property type="match status" value="1"/>
</dbReference>
<dbReference type="GO" id="GO:0005737">
    <property type="term" value="C:cytoplasm"/>
    <property type="evidence" value="ECO:0007669"/>
    <property type="project" value="TreeGrafter"/>
</dbReference>
<evidence type="ECO:0000256" key="1">
    <source>
        <dbReference type="SAM" id="MobiDB-lite"/>
    </source>
</evidence>
<protein>
    <recommendedName>
        <fullName evidence="4">Pal1 cell morphology protein</fullName>
    </recommendedName>
</protein>
<dbReference type="PANTHER" id="PTHR28307:SF1">
    <property type="entry name" value="PAL1 CELL MORPHOLOGY PROTEIN"/>
    <property type="match status" value="1"/>
</dbReference>
<dbReference type="Pfam" id="PF08316">
    <property type="entry name" value="Pal1"/>
    <property type="match status" value="1"/>
</dbReference>
<dbReference type="AlphaFoldDB" id="A0A7H8QKE1"/>
<feature type="region of interest" description="Disordered" evidence="1">
    <location>
        <begin position="192"/>
        <end position="230"/>
    </location>
</feature>
<feature type="compositionally biased region" description="Polar residues" evidence="1">
    <location>
        <begin position="33"/>
        <end position="42"/>
    </location>
</feature>
<reference evidence="3" key="1">
    <citation type="submission" date="2020-06" db="EMBL/GenBank/DDBJ databases">
        <title>A chromosome-scale genome assembly of Talaromyces rugulosus W13939.</title>
        <authorList>
            <person name="Wang B."/>
            <person name="Guo L."/>
            <person name="Ye K."/>
            <person name="Wang L."/>
        </authorList>
    </citation>
    <scope>NUCLEOTIDE SEQUENCE [LARGE SCALE GENOMIC DNA]</scope>
    <source>
        <strain evidence="3">W13939</strain>
    </source>
</reference>
<keyword evidence="3" id="KW-1185">Reference proteome</keyword>
<accession>A0A7H8QKE1</accession>
<evidence type="ECO:0000313" key="2">
    <source>
        <dbReference type="EMBL" id="QKX54192.1"/>
    </source>
</evidence>
<proteinExistence type="predicted"/>
<dbReference type="InterPro" id="IPR013226">
    <property type="entry name" value="Pal1"/>
</dbReference>